<accession>A0A5C6SAM3</accession>
<evidence type="ECO:0000256" key="1">
    <source>
        <dbReference type="SAM" id="Phobius"/>
    </source>
</evidence>
<dbReference type="RefSeq" id="WP_147096554.1">
    <property type="nucleotide sequence ID" value="NZ_JBHUFH010000002.1"/>
</dbReference>
<protein>
    <submittedName>
        <fullName evidence="2">FixH family protein</fullName>
    </submittedName>
</protein>
<keyword evidence="1" id="KW-0472">Membrane</keyword>
<comment type="caution">
    <text evidence="2">The sequence shown here is derived from an EMBL/GenBank/DDBJ whole genome shotgun (WGS) entry which is preliminary data.</text>
</comment>
<name>A0A5C6SAM3_9RHOB</name>
<proteinExistence type="predicted"/>
<feature type="transmembrane region" description="Helical" evidence="1">
    <location>
        <begin position="40"/>
        <end position="59"/>
    </location>
</feature>
<dbReference type="EMBL" id="VOPL01000001">
    <property type="protein sequence ID" value="TXB71072.1"/>
    <property type="molecule type" value="Genomic_DNA"/>
</dbReference>
<reference evidence="2 3" key="1">
    <citation type="submission" date="2019-08" db="EMBL/GenBank/DDBJ databases">
        <authorList>
            <person name="Ye J."/>
        </authorList>
    </citation>
    <scope>NUCLEOTIDE SEQUENCE [LARGE SCALE GENOMIC DNA]</scope>
    <source>
        <strain evidence="2 3">TK008</strain>
    </source>
</reference>
<keyword evidence="3" id="KW-1185">Reference proteome</keyword>
<keyword evidence="1" id="KW-0812">Transmembrane</keyword>
<dbReference type="Proteomes" id="UP000321562">
    <property type="component" value="Unassembled WGS sequence"/>
</dbReference>
<gene>
    <name evidence="2" type="ORF">FQV27_04285</name>
</gene>
<dbReference type="AlphaFoldDB" id="A0A5C6SAM3"/>
<dbReference type="InterPro" id="IPR008620">
    <property type="entry name" value="FixH"/>
</dbReference>
<organism evidence="2 3">
    <name type="scientific">Paracoccus aurantiacus</name>
    <dbReference type="NCBI Taxonomy" id="2599412"/>
    <lineage>
        <taxon>Bacteria</taxon>
        <taxon>Pseudomonadati</taxon>
        <taxon>Pseudomonadota</taxon>
        <taxon>Alphaproteobacteria</taxon>
        <taxon>Rhodobacterales</taxon>
        <taxon>Paracoccaceae</taxon>
        <taxon>Paracoccus</taxon>
    </lineage>
</organism>
<evidence type="ECO:0000313" key="2">
    <source>
        <dbReference type="EMBL" id="TXB71072.1"/>
    </source>
</evidence>
<evidence type="ECO:0000313" key="3">
    <source>
        <dbReference type="Proteomes" id="UP000321562"/>
    </source>
</evidence>
<sequence length="186" mass="20096">MPAAFSNPLPLSLLLVLAISAVFFAPFLLFGGHRPVTGRAILAVFLSLFGTILCVNIVMATKAVRSFPGLEVANSYVASQNFDRERSAQQALGWRAEPSYRHGVLSVKISNAQGLPAPVQALRVTVSRPTQRRDDIAPTMRNAGGIWLADLPLPPGAWVLHLEADAPDGTVFRQRLSHYPGSMVRG</sequence>
<dbReference type="OrthoDB" id="1495896at2"/>
<keyword evidence="1" id="KW-1133">Transmembrane helix</keyword>
<dbReference type="Pfam" id="PF05751">
    <property type="entry name" value="FixH"/>
    <property type="match status" value="1"/>
</dbReference>